<evidence type="ECO:0000313" key="2">
    <source>
        <dbReference type="Proteomes" id="UP001431221"/>
    </source>
</evidence>
<dbReference type="Gene3D" id="1.10.3210.10">
    <property type="entry name" value="Hypothetical protein af1432"/>
    <property type="match status" value="1"/>
</dbReference>
<protein>
    <submittedName>
        <fullName evidence="1">Uncharacterized protein</fullName>
    </submittedName>
</protein>
<gene>
    <name evidence="1" type="ORF">M0H32_07490</name>
</gene>
<proteinExistence type="predicted"/>
<accession>A0ABT0GSF0</accession>
<dbReference type="Proteomes" id="UP001431221">
    <property type="component" value="Unassembled WGS sequence"/>
</dbReference>
<dbReference type="RefSeq" id="WP_248152764.1">
    <property type="nucleotide sequence ID" value="NZ_JALNMJ010000004.1"/>
</dbReference>
<organism evidence="1 2">
    <name type="scientific">Roseibium sediminicola</name>
    <dbReference type="NCBI Taxonomy" id="2933272"/>
    <lineage>
        <taxon>Bacteria</taxon>
        <taxon>Pseudomonadati</taxon>
        <taxon>Pseudomonadota</taxon>
        <taxon>Alphaproteobacteria</taxon>
        <taxon>Hyphomicrobiales</taxon>
        <taxon>Stappiaceae</taxon>
        <taxon>Roseibium</taxon>
    </lineage>
</organism>
<reference evidence="1" key="1">
    <citation type="submission" date="2022-04" db="EMBL/GenBank/DDBJ databases">
        <title>Roseibium sp. CAU 1639 isolated from mud.</title>
        <authorList>
            <person name="Kim W."/>
        </authorList>
    </citation>
    <scope>NUCLEOTIDE SEQUENCE</scope>
    <source>
        <strain evidence="1">CAU 1639</strain>
    </source>
</reference>
<name>A0ABT0GSF0_9HYPH</name>
<dbReference type="EMBL" id="JALNMJ010000004">
    <property type="protein sequence ID" value="MCK7611997.1"/>
    <property type="molecule type" value="Genomic_DNA"/>
</dbReference>
<keyword evidence="2" id="KW-1185">Reference proteome</keyword>
<sequence length="208" mass="23312">MTQLVTPKDAMPMTAPMQMASGRVVDLANLRATDIHWPDLVESLVKLPRFNGATPHVTYTTAQHCCLMYDRAEDKYKPQALLSDFHAAFFGEISRSFIFMAADLSPSAADFIEAFRLARDEVTAAIYAAAGIREEDDTDAFQDRIAYLRRLDKMLTASEQRDLMAPCALPGHWQLPAPFAVPVKAWGEDKSRAELELRLSFIGIRFRG</sequence>
<dbReference type="SUPFAM" id="SSF109604">
    <property type="entry name" value="HD-domain/PDEase-like"/>
    <property type="match status" value="1"/>
</dbReference>
<evidence type="ECO:0000313" key="1">
    <source>
        <dbReference type="EMBL" id="MCK7611997.1"/>
    </source>
</evidence>
<comment type="caution">
    <text evidence="1">The sequence shown here is derived from an EMBL/GenBank/DDBJ whole genome shotgun (WGS) entry which is preliminary data.</text>
</comment>